<evidence type="ECO:0000313" key="2">
    <source>
        <dbReference type="EMBL" id="AZZ52535.1"/>
    </source>
</evidence>
<protein>
    <submittedName>
        <fullName evidence="2">Uncharacterized protein</fullName>
    </submittedName>
</protein>
<gene>
    <name evidence="2" type="ORF">C1I64_11095</name>
</gene>
<organism evidence="2 3">
    <name type="scientific">Rathayibacter festucae DSM 15932</name>
    <dbReference type="NCBI Taxonomy" id="1328866"/>
    <lineage>
        <taxon>Bacteria</taxon>
        <taxon>Bacillati</taxon>
        <taxon>Actinomycetota</taxon>
        <taxon>Actinomycetes</taxon>
        <taxon>Micrococcales</taxon>
        <taxon>Microbacteriaceae</taxon>
        <taxon>Rathayibacter</taxon>
    </lineage>
</organism>
<dbReference type="RefSeq" id="WP_123447651.1">
    <property type="nucleotide sequence ID" value="NZ_CP028137.1"/>
</dbReference>
<feature type="compositionally biased region" description="Basic and acidic residues" evidence="1">
    <location>
        <begin position="9"/>
        <end position="22"/>
    </location>
</feature>
<reference evidence="2 3" key="1">
    <citation type="submission" date="2018-03" db="EMBL/GenBank/DDBJ databases">
        <title>Bacteriophage NCPPB3778 and a type I-E CRISPR drive the evolution of the US Biological Select Agent, Rathayibacter toxicus.</title>
        <authorList>
            <person name="Davis E.W.II."/>
            <person name="Tabima J.F."/>
            <person name="Weisberg A.J."/>
            <person name="Dantas Lopes L."/>
            <person name="Wiseman M.S."/>
            <person name="Wiseman M.S."/>
            <person name="Pupko T."/>
            <person name="Belcher M.S."/>
            <person name="Sechler A.J."/>
            <person name="Tancos M.A."/>
            <person name="Schroeder B.K."/>
            <person name="Murray T.D."/>
            <person name="Luster D.G."/>
            <person name="Schneider W.L."/>
            <person name="Rogers E."/>
            <person name="Andreote F.D."/>
            <person name="Grunwald N.J."/>
            <person name="Putnam M.L."/>
            <person name="Chang J.H."/>
        </authorList>
    </citation>
    <scope>NUCLEOTIDE SEQUENCE [LARGE SCALE GENOMIC DNA]</scope>
    <source>
        <strain evidence="2 3">DSM 15932</strain>
    </source>
</reference>
<evidence type="ECO:0000313" key="3">
    <source>
        <dbReference type="Proteomes" id="UP000285317"/>
    </source>
</evidence>
<sequence>MALRDDAEELVRQHQREAEEAHVLDPWADPETPEWAGELAAALWQGSFRPSPVYYRAEDPSHAWRGPHPIRVHHLGFGWQITARRLRAGAIVPSTVVLLETGTLWLGLGPARRPGRGLRALGEQGLVDGLQPGHDDYFAVRRFVHTSQAARDDRRLLFGVAGLAALIEDTVRVGPHGELHWHL</sequence>
<dbReference type="EMBL" id="CP028137">
    <property type="protein sequence ID" value="AZZ52535.1"/>
    <property type="molecule type" value="Genomic_DNA"/>
</dbReference>
<dbReference type="Proteomes" id="UP000285317">
    <property type="component" value="Chromosome"/>
</dbReference>
<feature type="region of interest" description="Disordered" evidence="1">
    <location>
        <begin position="1"/>
        <end position="22"/>
    </location>
</feature>
<evidence type="ECO:0000256" key="1">
    <source>
        <dbReference type="SAM" id="MobiDB-lite"/>
    </source>
</evidence>
<proteinExistence type="predicted"/>
<accession>A0A3Q9UX59</accession>
<dbReference type="KEGG" id="rfs:C1I64_11095"/>
<name>A0A3Q9UX59_9MICO</name>
<dbReference type="AlphaFoldDB" id="A0A3Q9UX59"/>